<accession>B3QRM9</accession>
<feature type="transmembrane region" description="Helical" evidence="1">
    <location>
        <begin position="12"/>
        <end position="35"/>
    </location>
</feature>
<dbReference type="HOGENOM" id="CLU_768819_0_0_10"/>
<organism evidence="2 3">
    <name type="scientific">Chlorobaculum parvum (strain DSM 263 / NCIMB 8327)</name>
    <name type="common">Chlorobium vibrioforme subsp. thiosulfatophilum</name>
    <dbReference type="NCBI Taxonomy" id="517417"/>
    <lineage>
        <taxon>Bacteria</taxon>
        <taxon>Pseudomonadati</taxon>
        <taxon>Chlorobiota</taxon>
        <taxon>Chlorobiia</taxon>
        <taxon>Chlorobiales</taxon>
        <taxon>Chlorobiaceae</taxon>
        <taxon>Chlorobaculum</taxon>
    </lineage>
</organism>
<dbReference type="STRING" id="517417.Cpar_0123"/>
<name>B3QRM9_CHLP8</name>
<feature type="transmembrane region" description="Helical" evidence="1">
    <location>
        <begin position="135"/>
        <end position="155"/>
    </location>
</feature>
<keyword evidence="1" id="KW-0812">Transmembrane</keyword>
<keyword evidence="1" id="KW-1133">Transmembrane helix</keyword>
<evidence type="ECO:0000313" key="3">
    <source>
        <dbReference type="Proteomes" id="UP000008811"/>
    </source>
</evidence>
<sequence>MVKDVRILEKVTKYFVSVFFRLILVFYGAALLMLYGYVFDWYYYLYFLAFYVFIFIKSSGRQDQFRSHLRLLNDYLLIFLVLYGRNMELPVNYVYAVMPVINSVNHSGRFRNPLLYVYNFFFLLLLFYVNNCEIAFTRLGFTSIILSYLALVILAEMSVLRSIERDFIDDFVEVAEGFALRSYIGKSSIQIYSELMQKINNSPLRYVLKMRAIYCFYLKEQDFIFLNASKLVSDIKFDNPDKVLASLEDPFPVSFDHPVSINGELCANNSVFLSAIHDKKYIFLILLDYKYAFKVLRPVVLYSLLRPVLDRAINYIDLNREISIMRVDMMKKVADKYSYVMTAIKSMHSIRQRLSPIKTI</sequence>
<feature type="transmembrane region" description="Helical" evidence="1">
    <location>
        <begin position="41"/>
        <end position="60"/>
    </location>
</feature>
<dbReference type="eggNOG" id="ENOG50349BW">
    <property type="taxonomic scope" value="Bacteria"/>
</dbReference>
<protein>
    <submittedName>
        <fullName evidence="2">Uncharacterized protein</fullName>
    </submittedName>
</protein>
<dbReference type="KEGG" id="cpc:Cpar_0123"/>
<proteinExistence type="predicted"/>
<gene>
    <name evidence="2" type="ordered locus">Cpar_0123</name>
</gene>
<keyword evidence="1" id="KW-0472">Membrane</keyword>
<feature type="transmembrane region" description="Helical" evidence="1">
    <location>
        <begin position="113"/>
        <end position="129"/>
    </location>
</feature>
<evidence type="ECO:0000256" key="1">
    <source>
        <dbReference type="SAM" id="Phobius"/>
    </source>
</evidence>
<reference evidence="2" key="1">
    <citation type="submission" date="2008-06" db="EMBL/GenBank/DDBJ databases">
        <title>Complete sequence of Chlorobaculum parvum NCIB 8327.</title>
        <authorList>
            <consortium name="US DOE Joint Genome Institute"/>
            <person name="Lucas S."/>
            <person name="Copeland A."/>
            <person name="Lapidus A."/>
            <person name="Glavina del Rio T."/>
            <person name="Dalin E."/>
            <person name="Tice H."/>
            <person name="Bruce D."/>
            <person name="Goodwin L."/>
            <person name="Pitluck S."/>
            <person name="Schmutz J."/>
            <person name="Larimer F."/>
            <person name="Land M."/>
            <person name="Hauser L."/>
            <person name="Kyrpides N."/>
            <person name="Mikhailova N."/>
            <person name="Zhao F."/>
            <person name="Li T."/>
            <person name="Liu Z."/>
            <person name="Overmann J."/>
            <person name="Bryant D.A."/>
            <person name="Richardson P."/>
        </authorList>
    </citation>
    <scope>NUCLEOTIDE SEQUENCE [LARGE SCALE GENOMIC DNA]</scope>
    <source>
        <strain evidence="2">NCIB 8327</strain>
    </source>
</reference>
<keyword evidence="3" id="KW-1185">Reference proteome</keyword>
<dbReference type="RefSeq" id="WP_012501386.1">
    <property type="nucleotide sequence ID" value="NC_011027.1"/>
</dbReference>
<evidence type="ECO:0000313" key="2">
    <source>
        <dbReference type="EMBL" id="ACF10551.1"/>
    </source>
</evidence>
<dbReference type="AlphaFoldDB" id="B3QRM9"/>
<dbReference type="EMBL" id="CP001099">
    <property type="protein sequence ID" value="ACF10551.1"/>
    <property type="molecule type" value="Genomic_DNA"/>
</dbReference>
<dbReference type="Proteomes" id="UP000008811">
    <property type="component" value="Chromosome"/>
</dbReference>